<feature type="region of interest" description="Disordered" evidence="7">
    <location>
        <begin position="1"/>
        <end position="25"/>
    </location>
</feature>
<protein>
    <submittedName>
        <fullName evidence="10">MFS drug transporter</fullName>
    </submittedName>
</protein>
<feature type="compositionally biased region" description="Polar residues" evidence="7">
    <location>
        <begin position="16"/>
        <end position="25"/>
    </location>
</feature>
<comment type="similarity">
    <text evidence="2">Belongs to the major facilitator superfamily.</text>
</comment>
<feature type="transmembrane region" description="Helical" evidence="8">
    <location>
        <begin position="46"/>
        <end position="75"/>
    </location>
</feature>
<feature type="transmembrane region" description="Helical" evidence="8">
    <location>
        <begin position="81"/>
        <end position="99"/>
    </location>
</feature>
<keyword evidence="11" id="KW-1185">Reference proteome</keyword>
<keyword evidence="6 8" id="KW-0472">Membrane</keyword>
<evidence type="ECO:0000256" key="4">
    <source>
        <dbReference type="ARBA" id="ARBA00022692"/>
    </source>
</evidence>
<feature type="transmembrane region" description="Helical" evidence="8">
    <location>
        <begin position="111"/>
        <end position="129"/>
    </location>
</feature>
<comment type="caution">
    <text evidence="10">The sequence shown here is derived from an EMBL/GenBank/DDBJ whole genome shotgun (WGS) entry which is preliminary data.</text>
</comment>
<dbReference type="EMBL" id="JAACLJ010000005">
    <property type="protein sequence ID" value="KAF4585626.1"/>
    <property type="molecule type" value="Genomic_DNA"/>
</dbReference>
<dbReference type="PROSITE" id="PS50850">
    <property type="entry name" value="MFS"/>
    <property type="match status" value="1"/>
</dbReference>
<evidence type="ECO:0000256" key="5">
    <source>
        <dbReference type="ARBA" id="ARBA00022989"/>
    </source>
</evidence>
<evidence type="ECO:0000256" key="7">
    <source>
        <dbReference type="SAM" id="MobiDB-lite"/>
    </source>
</evidence>
<dbReference type="Pfam" id="PF07690">
    <property type="entry name" value="MFS_1"/>
    <property type="match status" value="1"/>
</dbReference>
<dbReference type="GO" id="GO:0046943">
    <property type="term" value="F:carboxylic acid transmembrane transporter activity"/>
    <property type="evidence" value="ECO:0007669"/>
    <property type="project" value="UniProtKB-ARBA"/>
</dbReference>
<feature type="transmembrane region" description="Helical" evidence="8">
    <location>
        <begin position="347"/>
        <end position="368"/>
    </location>
</feature>
<dbReference type="GO" id="GO:0012505">
    <property type="term" value="C:endomembrane system"/>
    <property type="evidence" value="ECO:0007669"/>
    <property type="project" value="UniProtKB-SubCell"/>
</dbReference>
<feature type="transmembrane region" description="Helical" evidence="8">
    <location>
        <begin position="203"/>
        <end position="221"/>
    </location>
</feature>
<dbReference type="AlphaFoldDB" id="A0A8H4Q4N3"/>
<dbReference type="PANTHER" id="PTHR23501:SF189">
    <property type="entry name" value="DRUG TRANSPORTER, PUTATIVE (AFU_ORTHOLOGUE AFUA_4G03920)-RELATED"/>
    <property type="match status" value="1"/>
</dbReference>
<dbReference type="PRINTS" id="PR01036">
    <property type="entry name" value="TCRTETB"/>
</dbReference>
<feature type="region of interest" description="Disordered" evidence="7">
    <location>
        <begin position="546"/>
        <end position="568"/>
    </location>
</feature>
<accession>A0A8H4Q4N3</accession>
<gene>
    <name evidence="10" type="ORF">GQ602_004931</name>
</gene>
<keyword evidence="3" id="KW-0813">Transport</keyword>
<evidence type="ECO:0000256" key="1">
    <source>
        <dbReference type="ARBA" id="ARBA00004127"/>
    </source>
</evidence>
<evidence type="ECO:0000256" key="2">
    <source>
        <dbReference type="ARBA" id="ARBA00008335"/>
    </source>
</evidence>
<evidence type="ECO:0000313" key="11">
    <source>
        <dbReference type="Proteomes" id="UP000562929"/>
    </source>
</evidence>
<dbReference type="PANTHER" id="PTHR23501">
    <property type="entry name" value="MAJOR FACILITATOR SUPERFAMILY"/>
    <property type="match status" value="1"/>
</dbReference>
<dbReference type="Gene3D" id="1.20.1720.10">
    <property type="entry name" value="Multidrug resistance protein D"/>
    <property type="match status" value="1"/>
</dbReference>
<organism evidence="10 11">
    <name type="scientific">Ophiocordyceps camponoti-floridani</name>
    <dbReference type="NCBI Taxonomy" id="2030778"/>
    <lineage>
        <taxon>Eukaryota</taxon>
        <taxon>Fungi</taxon>
        <taxon>Dikarya</taxon>
        <taxon>Ascomycota</taxon>
        <taxon>Pezizomycotina</taxon>
        <taxon>Sordariomycetes</taxon>
        <taxon>Hypocreomycetidae</taxon>
        <taxon>Hypocreales</taxon>
        <taxon>Ophiocordycipitaceae</taxon>
        <taxon>Ophiocordyceps</taxon>
    </lineage>
</organism>
<sequence>MGTTNSARNKAEMAPSTASPSSSGLEKAQQFNEQTNYVPKRTIITIFLACASVDLLALMDQTTLAASLYIIGSAFGSTDQVSWIASGYFITSTVGQLLYGRLSDIWSRKAVLLVGLAIFFVGSLASSLARSVLQLTVFRAFTGIGGGGLITVAQLIVSDVVPLRERGKYQGILGAVVAVANGIGPVVGGAISSRSSDSWRWIFRLNMPLTALTTGCVLFFMPLKKVNGNWKLKLKAVDFPGILLALAGVTVVILGLTWGGREYAWNSAHVIATLAVGSAVSVAFVLWQWKGPRYPLVPLHMFKSKIVNGACLTMAINGWNFVTQVYYVPAFYQLVYGYSATKAGAMLLPITVIQTFSSTLSGLVVHWVGRYRECILFGWLCWAVGLGLMSTLDETTGMGKQIGYAVLIGVGVGNTLQPALIATQAGVERRDMAVVTSFRNFVRNLGSTLGLAVSGTIINNIMAHDLSSLGLDDETRMRLLHSPQTFLAQASPESAEQMRSVLVPAYRRGFRVVFIVGASLAAVAFVLALVLMPQVELSRPDDGQLKEAGRKMDEERRLVVTEKKTAVA</sequence>
<name>A0A8H4Q4N3_9HYPO</name>
<evidence type="ECO:0000256" key="3">
    <source>
        <dbReference type="ARBA" id="ARBA00022448"/>
    </source>
</evidence>
<evidence type="ECO:0000256" key="8">
    <source>
        <dbReference type="SAM" id="Phobius"/>
    </source>
</evidence>
<feature type="domain" description="Major facilitator superfamily (MFS) profile" evidence="9">
    <location>
        <begin position="46"/>
        <end position="536"/>
    </location>
</feature>
<feature type="transmembrane region" description="Helical" evidence="8">
    <location>
        <begin position="307"/>
        <end position="327"/>
    </location>
</feature>
<feature type="transmembrane region" description="Helical" evidence="8">
    <location>
        <begin position="512"/>
        <end position="532"/>
    </location>
</feature>
<dbReference type="InterPro" id="IPR011701">
    <property type="entry name" value="MFS"/>
</dbReference>
<dbReference type="InterPro" id="IPR020846">
    <property type="entry name" value="MFS_dom"/>
</dbReference>
<reference evidence="10 11" key="1">
    <citation type="journal article" date="2020" name="G3 (Bethesda)">
        <title>Genetic Underpinnings of Host Manipulation by Ophiocordyceps as Revealed by Comparative Transcriptomics.</title>
        <authorList>
            <person name="Will I."/>
            <person name="Das B."/>
            <person name="Trinh T."/>
            <person name="Brachmann A."/>
            <person name="Ohm R.A."/>
            <person name="de Bekker C."/>
        </authorList>
    </citation>
    <scope>NUCLEOTIDE SEQUENCE [LARGE SCALE GENOMIC DNA]</scope>
    <source>
        <strain evidence="10 11">EC05</strain>
    </source>
</reference>
<feature type="transmembrane region" description="Helical" evidence="8">
    <location>
        <begin position="267"/>
        <end position="287"/>
    </location>
</feature>
<evidence type="ECO:0000256" key="6">
    <source>
        <dbReference type="ARBA" id="ARBA00023136"/>
    </source>
</evidence>
<dbReference type="Proteomes" id="UP000562929">
    <property type="component" value="Unassembled WGS sequence"/>
</dbReference>
<dbReference type="FunFam" id="1.20.1720.10:FF:000013">
    <property type="entry name" value="Related to multidrug resistance proteins"/>
    <property type="match status" value="1"/>
</dbReference>
<dbReference type="SUPFAM" id="SSF103473">
    <property type="entry name" value="MFS general substrate transporter"/>
    <property type="match status" value="1"/>
</dbReference>
<keyword evidence="5 8" id="KW-1133">Transmembrane helix</keyword>
<feature type="transmembrane region" description="Helical" evidence="8">
    <location>
        <begin position="375"/>
        <end position="392"/>
    </location>
</feature>
<feature type="transmembrane region" description="Helical" evidence="8">
    <location>
        <begin position="242"/>
        <end position="261"/>
    </location>
</feature>
<feature type="transmembrane region" description="Helical" evidence="8">
    <location>
        <begin position="404"/>
        <end position="422"/>
    </location>
</feature>
<dbReference type="OrthoDB" id="6770063at2759"/>
<dbReference type="GO" id="GO:0005886">
    <property type="term" value="C:plasma membrane"/>
    <property type="evidence" value="ECO:0007669"/>
    <property type="project" value="TreeGrafter"/>
</dbReference>
<evidence type="ECO:0000313" key="10">
    <source>
        <dbReference type="EMBL" id="KAF4585626.1"/>
    </source>
</evidence>
<feature type="transmembrane region" description="Helical" evidence="8">
    <location>
        <begin position="169"/>
        <end position="191"/>
    </location>
</feature>
<dbReference type="Gene3D" id="1.20.1250.20">
    <property type="entry name" value="MFS general substrate transporter like domains"/>
    <property type="match status" value="1"/>
</dbReference>
<proteinExistence type="inferred from homology"/>
<keyword evidence="4 8" id="KW-0812">Transmembrane</keyword>
<comment type="subcellular location">
    <subcellularLocation>
        <location evidence="1">Endomembrane system</location>
        <topology evidence="1">Multi-pass membrane protein</topology>
    </subcellularLocation>
</comment>
<feature type="transmembrane region" description="Helical" evidence="8">
    <location>
        <begin position="135"/>
        <end position="157"/>
    </location>
</feature>
<dbReference type="InterPro" id="IPR036259">
    <property type="entry name" value="MFS_trans_sf"/>
</dbReference>
<evidence type="ECO:0000259" key="9">
    <source>
        <dbReference type="PROSITE" id="PS50850"/>
    </source>
</evidence>